<accession>A0A1C1CUZ4</accession>
<keyword evidence="3" id="KW-1185">Reference proteome</keyword>
<dbReference type="Proteomes" id="UP000094526">
    <property type="component" value="Unassembled WGS sequence"/>
</dbReference>
<evidence type="ECO:0000313" key="2">
    <source>
        <dbReference type="EMBL" id="OCT52290.1"/>
    </source>
</evidence>
<reference evidence="3" key="1">
    <citation type="submission" date="2015-07" db="EMBL/GenBank/DDBJ databases">
        <authorList>
            <person name="Teixeira M.M."/>
            <person name="Souza R.C."/>
            <person name="Almeida L.G."/>
            <person name="Vicente V.A."/>
            <person name="de Hoog S."/>
            <person name="Bocca A.L."/>
            <person name="de Almeida S.R."/>
            <person name="Vasconcelos A.T."/>
            <person name="Felipe M.S."/>
        </authorList>
    </citation>
    <scope>NUCLEOTIDE SEQUENCE [LARGE SCALE GENOMIC DNA]</scope>
    <source>
        <strain evidence="3">KSF</strain>
    </source>
</reference>
<organism evidence="2 3">
    <name type="scientific">Cladophialophora carrionii</name>
    <dbReference type="NCBI Taxonomy" id="86049"/>
    <lineage>
        <taxon>Eukaryota</taxon>
        <taxon>Fungi</taxon>
        <taxon>Dikarya</taxon>
        <taxon>Ascomycota</taxon>
        <taxon>Pezizomycotina</taxon>
        <taxon>Eurotiomycetes</taxon>
        <taxon>Chaetothyriomycetidae</taxon>
        <taxon>Chaetothyriales</taxon>
        <taxon>Herpotrichiellaceae</taxon>
        <taxon>Cladophialophora</taxon>
    </lineage>
</organism>
<sequence length="382" mass="39260">MHFHSFGNCFAVLLVFISAVTAAPGGPPGFPGGGGHQPYPTSCYTSVVSRRPGHPTTRWSTVTTSCTSTRTVISTIIPTTTSTVTSSVTVTSTADTTTSTAITTSTTTSVETSITTTTTTETSTVEGVSTSVVPASSAFLPVETTVPGASFEQDPDASVSAKRRAVNIDVSAKADLGVPKRNWSPSYIKPGVPGNVGCYEYHSRCATTTTTLTVTASTSTVITTSTSTSTVTTTPGATTTSTITATETSTEISTETSTATTEVTSFTSTTTSYAACATENQAQYVNTLPIIGFLGNGTPLSTGATSLYECCVSAILNPLGAIWAWDIDGESCLIALSADGVCAAGQLSNGVGNTIEVSEVQTDPVEWGVGNAYCGMWDSFRQ</sequence>
<feature type="signal peptide" evidence="1">
    <location>
        <begin position="1"/>
        <end position="22"/>
    </location>
</feature>
<dbReference type="VEuPathDB" id="FungiDB:CLCR_08591"/>
<dbReference type="STRING" id="86049.A0A1C1CUZ4"/>
<dbReference type="OrthoDB" id="4160135at2759"/>
<evidence type="ECO:0000313" key="3">
    <source>
        <dbReference type="Proteomes" id="UP000094526"/>
    </source>
</evidence>
<feature type="chain" id="PRO_5008651132" evidence="1">
    <location>
        <begin position="23"/>
        <end position="382"/>
    </location>
</feature>
<dbReference type="AlphaFoldDB" id="A0A1C1CUZ4"/>
<gene>
    <name evidence="2" type="ORF">CLCR_08591</name>
</gene>
<dbReference type="EMBL" id="LGRB01000009">
    <property type="protein sequence ID" value="OCT52290.1"/>
    <property type="molecule type" value="Genomic_DNA"/>
</dbReference>
<comment type="caution">
    <text evidence="2">The sequence shown here is derived from an EMBL/GenBank/DDBJ whole genome shotgun (WGS) entry which is preliminary data.</text>
</comment>
<protein>
    <submittedName>
        <fullName evidence="2">Uncharacterized protein</fullName>
    </submittedName>
</protein>
<proteinExistence type="predicted"/>
<keyword evidence="1" id="KW-0732">Signal</keyword>
<name>A0A1C1CUZ4_9EURO</name>
<evidence type="ECO:0000256" key="1">
    <source>
        <dbReference type="SAM" id="SignalP"/>
    </source>
</evidence>